<keyword evidence="7" id="KW-1185">Reference proteome</keyword>
<keyword evidence="2" id="KW-0408">Iron</keyword>
<dbReference type="InterPro" id="IPR042095">
    <property type="entry name" value="SUMF_sf"/>
</dbReference>
<dbReference type="InterPro" id="IPR051043">
    <property type="entry name" value="Sulfatase_Mod_Factor_Kinase"/>
</dbReference>
<dbReference type="RefSeq" id="WP_113948619.1">
    <property type="nucleotide sequence ID" value="NZ_QNQU01000007.1"/>
</dbReference>
<evidence type="ECO:0000313" key="6">
    <source>
        <dbReference type="EMBL" id="RBQ07860.1"/>
    </source>
</evidence>
<dbReference type="Proteomes" id="UP000252081">
    <property type="component" value="Unassembled WGS sequence"/>
</dbReference>
<sequence>MSNFNIDREDLIDLYKRIRRSSIEICRPLQTEDYVVQPADQVSPPKWHLGHTTWFFETFILKQFVKGYREFDPNYNYVFNSYYESVGTRVLRTDRGNLSRPTAGDVMRYRVNVDSDMFEFLNGEMEEHVKELIILGLNHEEQHQELLMSDIKYILGHNPLFPPYLKDYRSPRIATDRNEKYLHYQNGNNEAYKYRSTGEFKTENEFLNKNIKKQEGIYEIGATGVGFHWDNEMGRHKVYLEEYSIAPRLVTNGEYLQFMADGGYKDFRYWHAQGWEWVNKENISSPLYWHMMDNGWNTYTFRGIEKLDLNEAVAHVSYFEAYAYAQYAGKRLPTEFEWEAASEQFHWGLRWEWTESAYLPYPRFKKAAGAIGEYNGKFMVGQQVLRGGSEVTPPGHSRKTYRNFFQPEQRWQFTGIRLVEN</sequence>
<dbReference type="NCBIfam" id="TIGR03440">
    <property type="entry name" value="egtB_TIGR03440"/>
    <property type="match status" value="1"/>
</dbReference>
<dbReference type="InterPro" id="IPR024775">
    <property type="entry name" value="DinB-like"/>
</dbReference>
<dbReference type="GO" id="GO:0052699">
    <property type="term" value="P:ergothioneine biosynthetic process"/>
    <property type="evidence" value="ECO:0007669"/>
    <property type="project" value="InterPro"/>
</dbReference>
<protein>
    <submittedName>
        <fullName evidence="6">Ergothioneine biosynthesis protein EgtB</fullName>
    </submittedName>
</protein>
<evidence type="ECO:0000313" key="7">
    <source>
        <dbReference type="Proteomes" id="UP000252081"/>
    </source>
</evidence>
<dbReference type="SUPFAM" id="SSF56436">
    <property type="entry name" value="C-type lectin-like"/>
    <property type="match status" value="1"/>
</dbReference>
<evidence type="ECO:0000256" key="2">
    <source>
        <dbReference type="ARBA" id="ARBA00023004"/>
    </source>
</evidence>
<feature type="domain" description="Sulfatase-modifying factor enzyme-like" evidence="4">
    <location>
        <begin position="215"/>
        <end position="342"/>
    </location>
</feature>
<organism evidence="6 7">
    <name type="scientific">Pedobacter miscanthi</name>
    <dbReference type="NCBI Taxonomy" id="2259170"/>
    <lineage>
        <taxon>Bacteria</taxon>
        <taxon>Pseudomonadati</taxon>
        <taxon>Bacteroidota</taxon>
        <taxon>Sphingobacteriia</taxon>
        <taxon>Sphingobacteriales</taxon>
        <taxon>Sphingobacteriaceae</taxon>
        <taxon>Pedobacter</taxon>
    </lineage>
</organism>
<evidence type="ECO:0000259" key="4">
    <source>
        <dbReference type="Pfam" id="PF03781"/>
    </source>
</evidence>
<dbReference type="PANTHER" id="PTHR23150:SF36">
    <property type="entry name" value="HERCYNINE OXYGENASE"/>
    <property type="match status" value="1"/>
</dbReference>
<comment type="pathway">
    <text evidence="3">Amino-acid biosynthesis; ergothioneine biosynthesis.</text>
</comment>
<dbReference type="InterPro" id="IPR016187">
    <property type="entry name" value="CTDL_fold"/>
</dbReference>
<dbReference type="Pfam" id="PF12867">
    <property type="entry name" value="DinB_2"/>
    <property type="match status" value="1"/>
</dbReference>
<dbReference type="InterPro" id="IPR005532">
    <property type="entry name" value="SUMF_dom"/>
</dbReference>
<dbReference type="PANTHER" id="PTHR23150">
    <property type="entry name" value="SULFATASE MODIFYING FACTOR 1, 2"/>
    <property type="match status" value="1"/>
</dbReference>
<dbReference type="AlphaFoldDB" id="A0A366L249"/>
<name>A0A366L249_9SPHI</name>
<dbReference type="Pfam" id="PF03781">
    <property type="entry name" value="FGE-sulfatase"/>
    <property type="match status" value="1"/>
</dbReference>
<evidence type="ECO:0000259" key="5">
    <source>
        <dbReference type="Pfam" id="PF12867"/>
    </source>
</evidence>
<evidence type="ECO:0000256" key="3">
    <source>
        <dbReference type="ARBA" id="ARBA00037882"/>
    </source>
</evidence>
<feature type="domain" description="DinB-like" evidence="5">
    <location>
        <begin position="16"/>
        <end position="143"/>
    </location>
</feature>
<evidence type="ECO:0000256" key="1">
    <source>
        <dbReference type="ARBA" id="ARBA00023002"/>
    </source>
</evidence>
<dbReference type="InterPro" id="IPR017806">
    <property type="entry name" value="EgtB"/>
</dbReference>
<dbReference type="Gene3D" id="3.90.1580.10">
    <property type="entry name" value="paralog of FGE (formylglycine-generating enzyme)"/>
    <property type="match status" value="2"/>
</dbReference>
<proteinExistence type="predicted"/>
<dbReference type="OrthoDB" id="9768004at2"/>
<dbReference type="EMBL" id="QNQU01000007">
    <property type="protein sequence ID" value="RBQ07860.1"/>
    <property type="molecule type" value="Genomic_DNA"/>
</dbReference>
<comment type="caution">
    <text evidence="6">The sequence shown here is derived from an EMBL/GenBank/DDBJ whole genome shotgun (WGS) entry which is preliminary data.</text>
</comment>
<reference evidence="6 7" key="1">
    <citation type="submission" date="2018-07" db="EMBL/GenBank/DDBJ databases">
        <title>A draft genome of a endophytic bacteria, a new species of Pedobacter.</title>
        <authorList>
            <person name="Zhang Z.D."/>
            <person name="Chen Z.J."/>
        </authorList>
    </citation>
    <scope>NUCLEOTIDE SEQUENCE [LARGE SCALE GENOMIC DNA]</scope>
    <source>
        <strain evidence="6 7">RS10</strain>
    </source>
</reference>
<keyword evidence="1" id="KW-0560">Oxidoreductase</keyword>
<accession>A0A366L249</accession>
<gene>
    <name evidence="6" type="ORF">DRW42_09655</name>
</gene>